<dbReference type="Pfam" id="PF13618">
    <property type="entry name" value="Gluconate_2-dh3"/>
    <property type="match status" value="1"/>
</dbReference>
<keyword evidence="1" id="KW-0812">Transmembrane</keyword>
<sequence length="159" mass="17777">MNRRQAIGWGAAAAIAIPTGWLWWKKSDFDEVSAWGKKEENVLSAAVDALLPEGNMPGGIELGVDKFVSKMIHDCLPIEEKQAFAKELLVLAKKDFSTQTPEDRLSLLKSYPEDSTFISLLRNLAIRGYTTSEYYMMQVQGFEFIPGHYSGCVNLNQNA</sequence>
<keyword evidence="1" id="KW-0472">Membrane</keyword>
<dbReference type="OrthoDB" id="6385145at2"/>
<proteinExistence type="predicted"/>
<accession>E4RQF9</accession>
<evidence type="ECO:0000256" key="1">
    <source>
        <dbReference type="SAM" id="Phobius"/>
    </source>
</evidence>
<dbReference type="KEGG" id="lby:Lbys_2705"/>
<keyword evidence="1" id="KW-1133">Transmembrane helix</keyword>
<reference evidence="2 3" key="2">
    <citation type="journal article" date="2011" name="Stand. Genomic Sci.">
        <title>Complete genome sequence of Leadbetterella byssophila type strain (4M15).</title>
        <authorList>
            <person name="Abt B."/>
            <person name="Teshima H."/>
            <person name="Lucas S."/>
            <person name="Lapidus A."/>
            <person name="Del Rio T.G."/>
            <person name="Nolan M."/>
            <person name="Tice H."/>
            <person name="Cheng J.F."/>
            <person name="Pitluck S."/>
            <person name="Liolios K."/>
            <person name="Pagani I."/>
            <person name="Ivanova N."/>
            <person name="Mavromatis K."/>
            <person name="Pati A."/>
            <person name="Tapia R."/>
            <person name="Han C."/>
            <person name="Goodwin L."/>
            <person name="Chen A."/>
            <person name="Palaniappan K."/>
            <person name="Land M."/>
            <person name="Hauser L."/>
            <person name="Chang Y.J."/>
            <person name="Jeffries C.D."/>
            <person name="Rohde M."/>
            <person name="Goker M."/>
            <person name="Tindall B.J."/>
            <person name="Detter J.C."/>
            <person name="Woyke T."/>
            <person name="Bristow J."/>
            <person name="Eisen J.A."/>
            <person name="Markowitz V."/>
            <person name="Hugenholtz P."/>
            <person name="Klenk H.P."/>
            <person name="Kyrpides N.C."/>
        </authorList>
    </citation>
    <scope>NUCLEOTIDE SEQUENCE [LARGE SCALE GENOMIC DNA]</scope>
    <source>
        <strain evidence="3">DSM 17132 / JCM 16389 / KACC 11308 / NBRC 106382 / 4M15</strain>
    </source>
</reference>
<dbReference type="AlphaFoldDB" id="E4RQF9"/>
<dbReference type="HOGENOM" id="CLU_089930_1_0_10"/>
<gene>
    <name evidence="2" type="ordered locus">Lbys_2705</name>
</gene>
<dbReference type="EMBL" id="CP002305">
    <property type="protein sequence ID" value="ADQ18367.1"/>
    <property type="molecule type" value="Genomic_DNA"/>
</dbReference>
<keyword evidence="3" id="KW-1185">Reference proteome</keyword>
<evidence type="ECO:0000313" key="3">
    <source>
        <dbReference type="Proteomes" id="UP000007435"/>
    </source>
</evidence>
<evidence type="ECO:0008006" key="4">
    <source>
        <dbReference type="Google" id="ProtNLM"/>
    </source>
</evidence>
<protein>
    <recommendedName>
        <fullName evidence="4">Gluconate 2-dehydrogenase subunit 3 family protein</fullName>
    </recommendedName>
</protein>
<name>E4RQF9_LEAB4</name>
<dbReference type="Proteomes" id="UP000007435">
    <property type="component" value="Chromosome"/>
</dbReference>
<dbReference type="InterPro" id="IPR027056">
    <property type="entry name" value="Gluconate_2DH_su3"/>
</dbReference>
<feature type="transmembrane region" description="Helical" evidence="1">
    <location>
        <begin position="6"/>
        <end position="24"/>
    </location>
</feature>
<reference key="1">
    <citation type="submission" date="2010-11" db="EMBL/GenBank/DDBJ databases">
        <title>The complete genome of Leadbetterella byssophila DSM 17132.</title>
        <authorList>
            <consortium name="US DOE Joint Genome Institute (JGI-PGF)"/>
            <person name="Lucas S."/>
            <person name="Copeland A."/>
            <person name="Lapidus A."/>
            <person name="Glavina del Rio T."/>
            <person name="Dalin E."/>
            <person name="Tice H."/>
            <person name="Bruce D."/>
            <person name="Goodwin L."/>
            <person name="Pitluck S."/>
            <person name="Kyrpides N."/>
            <person name="Mavromatis K."/>
            <person name="Ivanova N."/>
            <person name="Teshima H."/>
            <person name="Brettin T."/>
            <person name="Detter J.C."/>
            <person name="Han C."/>
            <person name="Tapia R."/>
            <person name="Land M."/>
            <person name="Hauser L."/>
            <person name="Markowitz V."/>
            <person name="Cheng J.-F."/>
            <person name="Hugenholtz P."/>
            <person name="Woyke T."/>
            <person name="Wu D."/>
            <person name="Tindall B."/>
            <person name="Pomrenke H.G."/>
            <person name="Brambilla E."/>
            <person name="Klenk H.-P."/>
            <person name="Eisen J.A."/>
        </authorList>
    </citation>
    <scope>NUCLEOTIDE SEQUENCE [LARGE SCALE GENOMIC DNA]</scope>
    <source>
        <strain>DSM 17132</strain>
    </source>
</reference>
<evidence type="ECO:0000313" key="2">
    <source>
        <dbReference type="EMBL" id="ADQ18367.1"/>
    </source>
</evidence>
<dbReference type="STRING" id="649349.Lbys_2705"/>
<organism evidence="2 3">
    <name type="scientific">Leadbetterella byssophila (strain DSM 17132 / JCM 16389 / KACC 11308 / NBRC 106382 / 4M15)</name>
    <dbReference type="NCBI Taxonomy" id="649349"/>
    <lineage>
        <taxon>Bacteria</taxon>
        <taxon>Pseudomonadati</taxon>
        <taxon>Bacteroidota</taxon>
        <taxon>Cytophagia</taxon>
        <taxon>Cytophagales</taxon>
        <taxon>Leadbetterellaceae</taxon>
        <taxon>Leadbetterella</taxon>
    </lineage>
</organism>
<dbReference type="eggNOG" id="ENOG50309X8">
    <property type="taxonomic scope" value="Bacteria"/>
</dbReference>
<dbReference type="RefSeq" id="WP_013409401.1">
    <property type="nucleotide sequence ID" value="NC_014655.1"/>
</dbReference>